<dbReference type="EMBL" id="CAJOBH010080867">
    <property type="protein sequence ID" value="CAF4516459.1"/>
    <property type="molecule type" value="Genomic_DNA"/>
</dbReference>
<comment type="caution">
    <text evidence="1">The sequence shown here is derived from an EMBL/GenBank/DDBJ whole genome shotgun (WGS) entry which is preliminary data.</text>
</comment>
<dbReference type="AlphaFoldDB" id="A0A8S2XTR8"/>
<dbReference type="Proteomes" id="UP000681967">
    <property type="component" value="Unassembled WGS sequence"/>
</dbReference>
<feature type="non-terminal residue" evidence="1">
    <location>
        <position position="59"/>
    </location>
</feature>
<protein>
    <submittedName>
        <fullName evidence="1">Uncharacterized protein</fullName>
    </submittedName>
</protein>
<reference evidence="1" key="1">
    <citation type="submission" date="2021-02" db="EMBL/GenBank/DDBJ databases">
        <authorList>
            <person name="Nowell W R."/>
        </authorList>
    </citation>
    <scope>NUCLEOTIDE SEQUENCE</scope>
</reference>
<name>A0A8S2XTR8_9BILA</name>
<evidence type="ECO:0000313" key="1">
    <source>
        <dbReference type="EMBL" id="CAF4516459.1"/>
    </source>
</evidence>
<feature type="non-terminal residue" evidence="1">
    <location>
        <position position="1"/>
    </location>
</feature>
<sequence length="59" mass="6473">DNYWLIGSGLMLAGIPYCALLEYPVTEQLKFLTLDAKSDKAKTLLTSWGSIQLGKLVLA</sequence>
<evidence type="ECO:0000313" key="2">
    <source>
        <dbReference type="EMBL" id="CAF4768774.1"/>
    </source>
</evidence>
<evidence type="ECO:0000313" key="3">
    <source>
        <dbReference type="Proteomes" id="UP000681967"/>
    </source>
</evidence>
<dbReference type="EMBL" id="CAJOBJ010142322">
    <property type="protein sequence ID" value="CAF4768774.1"/>
    <property type="molecule type" value="Genomic_DNA"/>
</dbReference>
<proteinExistence type="predicted"/>
<dbReference type="Proteomes" id="UP000681720">
    <property type="component" value="Unassembled WGS sequence"/>
</dbReference>
<accession>A0A8S2XTR8</accession>
<gene>
    <name evidence="1" type="ORF">BYL167_LOCUS36709</name>
    <name evidence="2" type="ORF">GIL414_LOCUS45860</name>
</gene>
<organism evidence="1 3">
    <name type="scientific">Rotaria magnacalcarata</name>
    <dbReference type="NCBI Taxonomy" id="392030"/>
    <lineage>
        <taxon>Eukaryota</taxon>
        <taxon>Metazoa</taxon>
        <taxon>Spiralia</taxon>
        <taxon>Gnathifera</taxon>
        <taxon>Rotifera</taxon>
        <taxon>Eurotatoria</taxon>
        <taxon>Bdelloidea</taxon>
        <taxon>Philodinida</taxon>
        <taxon>Philodinidae</taxon>
        <taxon>Rotaria</taxon>
    </lineage>
</organism>